<feature type="compositionally biased region" description="Gly residues" evidence="1">
    <location>
        <begin position="97"/>
        <end position="108"/>
    </location>
</feature>
<evidence type="ECO:0000256" key="1">
    <source>
        <dbReference type="SAM" id="MobiDB-lite"/>
    </source>
</evidence>
<keyword evidence="2" id="KW-1133">Transmembrane helix</keyword>
<dbReference type="InterPro" id="IPR005084">
    <property type="entry name" value="CBM6"/>
</dbReference>
<dbReference type="InterPro" id="IPR008979">
    <property type="entry name" value="Galactose-bd-like_sf"/>
</dbReference>
<dbReference type="RefSeq" id="WP_344523472.1">
    <property type="nucleotide sequence ID" value="NZ_BAAAPE010000001.1"/>
</dbReference>
<sequence>MTAENNGTGAAPEGDEDPFAYLYRQEGSAGTTAQQPGVPRRSYNQVRAVGERQYGGAQAQTYQPPAQPPTVPPQQQPNAHYAAPETMPGGRAAARQGGQGAGPGGPGRGVRRNRNGLLIGAIAVVAAVVAGIGAAIVFNDDGKAAQAQEKPGGQEQKDKGGQDDAKDKARDKPAPPAGLPPRKDAAGATLAGGAAPAKDVAKAQGKGGTYVGGMNQPGASVTWTMKNIPKPGKYTVFVRYGVPGEDANSTLTINGEKIPRPVSMKNFSGAKKGDWEAGWTKTFAWVDLKKGKNRVQISCGDGNKCNFNLDQFWLKEGWVKS</sequence>
<feature type="transmembrane region" description="Helical" evidence="2">
    <location>
        <begin position="117"/>
        <end position="138"/>
    </location>
</feature>
<keyword evidence="5" id="KW-1185">Reference proteome</keyword>
<keyword evidence="2" id="KW-0812">Transmembrane</keyword>
<feature type="compositionally biased region" description="Pro residues" evidence="1">
    <location>
        <begin position="65"/>
        <end position="75"/>
    </location>
</feature>
<feature type="region of interest" description="Disordered" evidence="1">
    <location>
        <begin position="1"/>
        <end position="109"/>
    </location>
</feature>
<feature type="domain" description="CBM6" evidence="3">
    <location>
        <begin position="181"/>
        <end position="315"/>
    </location>
</feature>
<proteinExistence type="predicted"/>
<keyword evidence="2" id="KW-0472">Membrane</keyword>
<gene>
    <name evidence="4" type="ORF">GCM10009801_05270</name>
</gene>
<feature type="compositionally biased region" description="Basic and acidic residues" evidence="1">
    <location>
        <begin position="155"/>
        <end position="173"/>
    </location>
</feature>
<reference evidence="4 5" key="1">
    <citation type="journal article" date="2019" name="Int. J. Syst. Evol. Microbiol.">
        <title>The Global Catalogue of Microorganisms (GCM) 10K type strain sequencing project: providing services to taxonomists for standard genome sequencing and annotation.</title>
        <authorList>
            <consortium name="The Broad Institute Genomics Platform"/>
            <consortium name="The Broad Institute Genome Sequencing Center for Infectious Disease"/>
            <person name="Wu L."/>
            <person name="Ma J."/>
        </authorList>
    </citation>
    <scope>NUCLEOTIDE SEQUENCE [LARGE SCALE GENOMIC DNA]</scope>
    <source>
        <strain evidence="4 5">JCM 15478</strain>
    </source>
</reference>
<name>A0ABN2VH20_9ACTN</name>
<protein>
    <submittedName>
        <fullName evidence="4">CBM35 domain-containing protein</fullName>
    </submittedName>
</protein>
<evidence type="ECO:0000256" key="2">
    <source>
        <dbReference type="SAM" id="Phobius"/>
    </source>
</evidence>
<feature type="compositionally biased region" description="Low complexity" evidence="1">
    <location>
        <begin position="186"/>
        <end position="196"/>
    </location>
</feature>
<evidence type="ECO:0000313" key="5">
    <source>
        <dbReference type="Proteomes" id="UP001500016"/>
    </source>
</evidence>
<accession>A0ABN2VH20</accession>
<evidence type="ECO:0000259" key="3">
    <source>
        <dbReference type="PROSITE" id="PS51175"/>
    </source>
</evidence>
<dbReference type="PROSITE" id="PS51175">
    <property type="entry name" value="CBM6"/>
    <property type="match status" value="1"/>
</dbReference>
<organism evidence="4 5">
    <name type="scientific">Streptomyces albiaxialis</name>
    <dbReference type="NCBI Taxonomy" id="329523"/>
    <lineage>
        <taxon>Bacteria</taxon>
        <taxon>Bacillati</taxon>
        <taxon>Actinomycetota</taxon>
        <taxon>Actinomycetes</taxon>
        <taxon>Kitasatosporales</taxon>
        <taxon>Streptomycetaceae</taxon>
        <taxon>Streptomyces</taxon>
    </lineage>
</organism>
<dbReference type="Proteomes" id="UP001500016">
    <property type="component" value="Unassembled WGS sequence"/>
</dbReference>
<evidence type="ECO:0000313" key="4">
    <source>
        <dbReference type="EMBL" id="GAA2062286.1"/>
    </source>
</evidence>
<feature type="region of interest" description="Disordered" evidence="1">
    <location>
        <begin position="145"/>
        <end position="196"/>
    </location>
</feature>
<dbReference type="SUPFAM" id="SSF49785">
    <property type="entry name" value="Galactose-binding domain-like"/>
    <property type="match status" value="1"/>
</dbReference>
<dbReference type="EMBL" id="BAAAPE010000001">
    <property type="protein sequence ID" value="GAA2062286.1"/>
    <property type="molecule type" value="Genomic_DNA"/>
</dbReference>
<comment type="caution">
    <text evidence="4">The sequence shown here is derived from an EMBL/GenBank/DDBJ whole genome shotgun (WGS) entry which is preliminary data.</text>
</comment>
<dbReference type="Gene3D" id="2.60.120.260">
    <property type="entry name" value="Galactose-binding domain-like"/>
    <property type="match status" value="1"/>
</dbReference>